<keyword evidence="1" id="KW-0472">Membrane</keyword>
<dbReference type="RefSeq" id="WP_266151093.1">
    <property type="nucleotide sequence ID" value="NZ_CP064028.1"/>
</dbReference>
<keyword evidence="1" id="KW-1133">Transmembrane helix</keyword>
<reference evidence="3" key="1">
    <citation type="journal article" date="2019" name="Int. J. Syst. Evol. Microbiol.">
        <title>The Global Catalogue of Microorganisms (GCM) 10K type strain sequencing project: providing services to taxonomists for standard genome sequencing and annotation.</title>
        <authorList>
            <consortium name="The Broad Institute Genomics Platform"/>
            <consortium name="The Broad Institute Genome Sequencing Center for Infectious Disease"/>
            <person name="Wu L."/>
            <person name="Ma J."/>
        </authorList>
    </citation>
    <scope>NUCLEOTIDE SEQUENCE [LARGE SCALE GENOMIC DNA]</scope>
    <source>
        <strain evidence="3">CCM 4481</strain>
    </source>
</reference>
<dbReference type="EMBL" id="JBHSGA010000023">
    <property type="protein sequence ID" value="MFC4528918.1"/>
    <property type="molecule type" value="Genomic_DNA"/>
</dbReference>
<evidence type="ECO:0000256" key="1">
    <source>
        <dbReference type="SAM" id="Phobius"/>
    </source>
</evidence>
<evidence type="ECO:0000313" key="3">
    <source>
        <dbReference type="Proteomes" id="UP001595961"/>
    </source>
</evidence>
<gene>
    <name evidence="2" type="ORF">ACFO5W_19905</name>
</gene>
<comment type="caution">
    <text evidence="2">The sequence shown here is derived from an EMBL/GenBank/DDBJ whole genome shotgun (WGS) entry which is preliminary data.</text>
</comment>
<feature type="transmembrane region" description="Helical" evidence="1">
    <location>
        <begin position="12"/>
        <end position="33"/>
    </location>
</feature>
<name>A0ABV9C742_9GAMM</name>
<accession>A0ABV9C742</accession>
<organism evidence="2 3">
    <name type="scientific">Dyella halodurans</name>
    <dbReference type="NCBI Taxonomy" id="1920171"/>
    <lineage>
        <taxon>Bacteria</taxon>
        <taxon>Pseudomonadati</taxon>
        <taxon>Pseudomonadota</taxon>
        <taxon>Gammaproteobacteria</taxon>
        <taxon>Lysobacterales</taxon>
        <taxon>Rhodanobacteraceae</taxon>
        <taxon>Dyella</taxon>
    </lineage>
</organism>
<protein>
    <submittedName>
        <fullName evidence="2">Uncharacterized protein</fullName>
    </submittedName>
</protein>
<dbReference type="Proteomes" id="UP001595961">
    <property type="component" value="Unassembled WGS sequence"/>
</dbReference>
<proteinExistence type="predicted"/>
<feature type="transmembrane region" description="Helical" evidence="1">
    <location>
        <begin position="76"/>
        <end position="96"/>
    </location>
</feature>
<sequence>MSLEMAAKKARWPTTNVVGYGAMAIAAMTLILATSTLGDALASNGVIQAFVSAIGSVVPAVDAIASQTAYPAIARLMLASQWLFFPIYLGCMVIGQPPWKPLHWKEGISKGARRKAFIFSVILFVAFSVYAYGDFQHGPLSILGGTLFSPDVSVWWLRLPFAGRLGLSISAFLMPLMESAIYWLLLLLTGTAIAWTIGLGRKRANHRAAE</sequence>
<keyword evidence="3" id="KW-1185">Reference proteome</keyword>
<feature type="transmembrane region" description="Helical" evidence="1">
    <location>
        <begin position="116"/>
        <end position="133"/>
    </location>
</feature>
<keyword evidence="1" id="KW-0812">Transmembrane</keyword>
<evidence type="ECO:0000313" key="2">
    <source>
        <dbReference type="EMBL" id="MFC4528918.1"/>
    </source>
</evidence>
<feature type="transmembrane region" description="Helical" evidence="1">
    <location>
        <begin position="180"/>
        <end position="200"/>
    </location>
</feature>